<evidence type="ECO:0000256" key="2">
    <source>
        <dbReference type="ARBA" id="ARBA00022980"/>
    </source>
</evidence>
<dbReference type="NCBIfam" id="NF004368">
    <property type="entry name" value="PRK05738.3-4"/>
    <property type="match status" value="1"/>
</dbReference>
<evidence type="ECO:0000256" key="1">
    <source>
        <dbReference type="ARBA" id="ARBA00006700"/>
    </source>
</evidence>
<comment type="subunit">
    <text evidence="4">Part of the 50S ribosomal subunit.</text>
</comment>
<reference evidence="5" key="1">
    <citation type="submission" date="2016-10" db="EMBL/GenBank/DDBJ databases">
        <title>Chloroplast genomes as a tool to resolve red algal phylogenies: a case study in the Nemaliales.</title>
        <authorList>
            <person name="Costa J.F."/>
            <person name="Lin S.M."/>
            <person name="Macaya E.C."/>
            <person name="Fernandez-Garcia C."/>
            <person name="Verbruggen H."/>
        </authorList>
    </citation>
    <scope>NUCLEOTIDE SEQUENCE</scope>
    <source>
        <strain evidence="5">J.0258</strain>
    </source>
</reference>
<reference evidence="5" key="2">
    <citation type="submission" date="2016-10" db="EMBL/GenBank/DDBJ databases">
        <authorList>
            <person name="de Groot N.N."/>
        </authorList>
    </citation>
    <scope>NUCLEOTIDE SEQUENCE</scope>
    <source>
        <strain evidence="5">J.0258</strain>
    </source>
</reference>
<proteinExistence type="inferred from homology"/>
<keyword evidence="4" id="KW-0694">RNA-binding</keyword>
<keyword evidence="5" id="KW-0934">Plastid</keyword>
<dbReference type="GeneID" id="30000036"/>
<dbReference type="GO" id="GO:0006412">
    <property type="term" value="P:translation"/>
    <property type="evidence" value="ECO:0007669"/>
    <property type="project" value="UniProtKB-UniRule"/>
</dbReference>
<geneLocation type="chloroplast" evidence="5"/>
<organism evidence="5">
    <name type="scientific">Dermonema virens</name>
    <dbReference type="NCBI Taxonomy" id="1077399"/>
    <lineage>
        <taxon>Eukaryota</taxon>
        <taxon>Rhodophyta</taxon>
        <taxon>Florideophyceae</taxon>
        <taxon>Nemaliophycidae</taxon>
        <taxon>Nemaliales</taxon>
        <taxon>Liagoraceae</taxon>
        <taxon>Dermonema</taxon>
    </lineage>
</organism>
<dbReference type="EMBL" id="LT622863">
    <property type="protein sequence ID" value="SCW21385.1"/>
    <property type="molecule type" value="Genomic_DNA"/>
</dbReference>
<evidence type="ECO:0000313" key="5">
    <source>
        <dbReference type="EMBL" id="SCW21385.1"/>
    </source>
</evidence>
<dbReference type="InterPro" id="IPR013025">
    <property type="entry name" value="Ribosomal_uL23-like"/>
</dbReference>
<dbReference type="GO" id="GO:1990904">
    <property type="term" value="C:ribonucleoprotein complex"/>
    <property type="evidence" value="ECO:0007669"/>
    <property type="project" value="UniProtKB-KW"/>
</dbReference>
<protein>
    <recommendedName>
        <fullName evidence="4">Large ribosomal subunit protein uL23c</fullName>
    </recommendedName>
</protein>
<evidence type="ECO:0000256" key="4">
    <source>
        <dbReference type="HAMAP-Rule" id="MF_01369"/>
    </source>
</evidence>
<dbReference type="GO" id="GO:0009507">
    <property type="term" value="C:chloroplast"/>
    <property type="evidence" value="ECO:0007669"/>
    <property type="project" value="UniProtKB-SubCell"/>
</dbReference>
<dbReference type="PANTHER" id="PTHR11620">
    <property type="entry name" value="60S RIBOSOMAL PROTEIN L23A"/>
    <property type="match status" value="1"/>
</dbReference>
<keyword evidence="4" id="KW-0699">rRNA-binding</keyword>
<comment type="function">
    <text evidence="4">Binds to 23S rRNA.</text>
</comment>
<keyword evidence="2 4" id="KW-0689">Ribosomal protein</keyword>
<dbReference type="GO" id="GO:0005840">
    <property type="term" value="C:ribosome"/>
    <property type="evidence" value="ECO:0007669"/>
    <property type="project" value="UniProtKB-KW"/>
</dbReference>
<evidence type="ECO:0000256" key="3">
    <source>
        <dbReference type="ARBA" id="ARBA00023274"/>
    </source>
</evidence>
<sequence>MLKNKQSSLVDLVHKPVLTDKTTRLLEDNQYCFTVRKDANKKEIKQAIEKLFQVKIIKINTLIKPQKQRTVGKFKGKKTLFKKAIVKLHPDDQIALFPEN</sequence>
<comment type="subcellular location">
    <subcellularLocation>
        <location evidence="4">Plastid</location>
        <location evidence="4">Chloroplast</location>
    </subcellularLocation>
</comment>
<name>A0A1G4NRZ4_9FLOR</name>
<dbReference type="Pfam" id="PF00276">
    <property type="entry name" value="Ribosomal_L23"/>
    <property type="match status" value="1"/>
</dbReference>
<dbReference type="GO" id="GO:0019843">
    <property type="term" value="F:rRNA binding"/>
    <property type="evidence" value="ECO:0007669"/>
    <property type="project" value="UniProtKB-UniRule"/>
</dbReference>
<dbReference type="GO" id="GO:0003735">
    <property type="term" value="F:structural constituent of ribosome"/>
    <property type="evidence" value="ECO:0007669"/>
    <property type="project" value="InterPro"/>
</dbReference>
<dbReference type="NCBIfam" id="NF004363">
    <property type="entry name" value="PRK05738.2-4"/>
    <property type="match status" value="1"/>
</dbReference>
<dbReference type="SUPFAM" id="SSF54189">
    <property type="entry name" value="Ribosomal proteins S24e, L23 and L15e"/>
    <property type="match status" value="1"/>
</dbReference>
<comment type="similarity">
    <text evidence="1 4">Belongs to the universal ribosomal protein uL23 family.</text>
</comment>
<dbReference type="AlphaFoldDB" id="A0A1G4NRZ4"/>
<keyword evidence="5" id="KW-0150">Chloroplast</keyword>
<dbReference type="InterPro" id="IPR012677">
    <property type="entry name" value="Nucleotide-bd_a/b_plait_sf"/>
</dbReference>
<dbReference type="RefSeq" id="YP_009313131.1">
    <property type="nucleotide sequence ID" value="NC_031655.1"/>
</dbReference>
<dbReference type="InterPro" id="IPR012678">
    <property type="entry name" value="Ribosomal_uL23/eL15/eS24_sf"/>
</dbReference>
<accession>A0A1G4NRZ4</accession>
<dbReference type="Gene3D" id="3.30.70.330">
    <property type="match status" value="1"/>
</dbReference>
<dbReference type="HAMAP" id="MF_01369_B">
    <property type="entry name" value="Ribosomal_uL23_B"/>
    <property type="match status" value="1"/>
</dbReference>
<gene>
    <name evidence="4 5" type="primary">rpl23</name>
    <name evidence="5" type="ORF">BQ776_163</name>
</gene>
<keyword evidence="3 4" id="KW-0687">Ribonucleoprotein</keyword>